<evidence type="ECO:0000313" key="4">
    <source>
        <dbReference type="Proteomes" id="UP000325577"/>
    </source>
</evidence>
<dbReference type="PANTHER" id="PTHR36766:SF70">
    <property type="entry name" value="DISEASE RESISTANCE PROTEIN RGA4"/>
    <property type="match status" value="1"/>
</dbReference>
<dbReference type="Pfam" id="PF00931">
    <property type="entry name" value="NB-ARC"/>
    <property type="match status" value="1"/>
</dbReference>
<dbReference type="OrthoDB" id="37484at2759"/>
<dbReference type="GO" id="GO:0043531">
    <property type="term" value="F:ADP binding"/>
    <property type="evidence" value="ECO:0007669"/>
    <property type="project" value="InterPro"/>
</dbReference>
<dbReference type="SUPFAM" id="SSF52540">
    <property type="entry name" value="P-loop containing nucleoside triphosphate hydrolases"/>
    <property type="match status" value="1"/>
</dbReference>
<protein>
    <recommendedName>
        <fullName evidence="2">NB-ARC domain-containing protein</fullName>
    </recommendedName>
</protein>
<feature type="domain" description="NB-ARC" evidence="2">
    <location>
        <begin position="89"/>
        <end position="267"/>
    </location>
</feature>
<evidence type="ECO:0000259" key="2">
    <source>
        <dbReference type="Pfam" id="PF00931"/>
    </source>
</evidence>
<dbReference type="InterPro" id="IPR002182">
    <property type="entry name" value="NB-ARC"/>
</dbReference>
<accession>A0A5J5A366</accession>
<evidence type="ECO:0000313" key="3">
    <source>
        <dbReference type="EMBL" id="KAA8525333.1"/>
    </source>
</evidence>
<dbReference type="PANTHER" id="PTHR36766">
    <property type="entry name" value="PLANT BROAD-SPECTRUM MILDEW RESISTANCE PROTEIN RPW8"/>
    <property type="match status" value="1"/>
</dbReference>
<dbReference type="InterPro" id="IPR027417">
    <property type="entry name" value="P-loop_NTPase"/>
</dbReference>
<keyword evidence="4" id="KW-1185">Reference proteome</keyword>
<sequence>MWITGDQVTAGVCHKEEALWRGTETKIDEVLAGAGGRAGGDGKLGGWGFVAVQGLTGSTSTPVVNKPCYDHRRHDALLLEEAEVVGMDRPKKQLIKWLVEDNPRFKVISVEGIGGLGKTTLVKKVYEDVQVKRHFQNHAWITVSQLFKIKELLKNLIQQLFDEIKQPLPQRVEAMDITELTIQIKQFLQQSRYVIALDDVWSIDAWHSIKLALPDNNCGSRVLLTTRIVDIASTTSTVDSHGHFHHMEALAGEESWTLFCRKTFQDNCCPDH</sequence>
<keyword evidence="1" id="KW-0611">Plant defense</keyword>
<dbReference type="PRINTS" id="PR00364">
    <property type="entry name" value="DISEASERSIST"/>
</dbReference>
<dbReference type="AlphaFoldDB" id="A0A5J5A366"/>
<dbReference type="FunFam" id="3.40.50.300:FF:001091">
    <property type="entry name" value="Probable disease resistance protein At1g61300"/>
    <property type="match status" value="1"/>
</dbReference>
<name>A0A5J5A366_9ASTE</name>
<proteinExistence type="predicted"/>
<gene>
    <name evidence="3" type="ORF">F0562_007188</name>
</gene>
<reference evidence="3 4" key="1">
    <citation type="submission" date="2019-09" db="EMBL/GenBank/DDBJ databases">
        <title>A chromosome-level genome assembly of the Chinese tupelo Nyssa sinensis.</title>
        <authorList>
            <person name="Yang X."/>
            <person name="Kang M."/>
            <person name="Yang Y."/>
            <person name="Xiong H."/>
            <person name="Wang M."/>
            <person name="Zhang Z."/>
            <person name="Wang Z."/>
            <person name="Wu H."/>
            <person name="Ma T."/>
            <person name="Liu J."/>
            <person name="Xi Z."/>
        </authorList>
    </citation>
    <scope>NUCLEOTIDE SEQUENCE [LARGE SCALE GENOMIC DNA]</scope>
    <source>
        <strain evidence="3">J267</strain>
        <tissue evidence="3">Leaf</tissue>
    </source>
</reference>
<evidence type="ECO:0000256" key="1">
    <source>
        <dbReference type="ARBA" id="ARBA00022821"/>
    </source>
</evidence>
<organism evidence="3 4">
    <name type="scientific">Nyssa sinensis</name>
    <dbReference type="NCBI Taxonomy" id="561372"/>
    <lineage>
        <taxon>Eukaryota</taxon>
        <taxon>Viridiplantae</taxon>
        <taxon>Streptophyta</taxon>
        <taxon>Embryophyta</taxon>
        <taxon>Tracheophyta</taxon>
        <taxon>Spermatophyta</taxon>
        <taxon>Magnoliopsida</taxon>
        <taxon>eudicotyledons</taxon>
        <taxon>Gunneridae</taxon>
        <taxon>Pentapetalae</taxon>
        <taxon>asterids</taxon>
        <taxon>Cornales</taxon>
        <taxon>Nyssaceae</taxon>
        <taxon>Nyssa</taxon>
    </lineage>
</organism>
<dbReference type="EMBL" id="CM018046">
    <property type="protein sequence ID" value="KAA8525333.1"/>
    <property type="molecule type" value="Genomic_DNA"/>
</dbReference>
<dbReference type="Proteomes" id="UP000325577">
    <property type="component" value="Linkage Group LG3"/>
</dbReference>
<dbReference type="GO" id="GO:0006952">
    <property type="term" value="P:defense response"/>
    <property type="evidence" value="ECO:0007669"/>
    <property type="project" value="UniProtKB-KW"/>
</dbReference>
<dbReference type="Gene3D" id="3.40.50.300">
    <property type="entry name" value="P-loop containing nucleotide triphosphate hydrolases"/>
    <property type="match status" value="1"/>
</dbReference>